<accession>A0A4V2JBR6</accession>
<reference evidence="3 4" key="1">
    <citation type="submission" date="2019-02" db="EMBL/GenBank/DDBJ databases">
        <title>Paracoccus subflavus sp. nov., isolated from marine sediment of the Pacific Ocean.</title>
        <authorList>
            <person name="Zhang G."/>
        </authorList>
    </citation>
    <scope>NUCLEOTIDE SEQUENCE [LARGE SCALE GENOMIC DNA]</scope>
    <source>
        <strain evidence="3 4">GY0581</strain>
    </source>
</reference>
<feature type="compositionally biased region" description="Low complexity" evidence="1">
    <location>
        <begin position="95"/>
        <end position="109"/>
    </location>
</feature>
<feature type="compositionally biased region" description="Low complexity" evidence="1">
    <location>
        <begin position="56"/>
        <end position="70"/>
    </location>
</feature>
<dbReference type="Proteomes" id="UP000293520">
    <property type="component" value="Unassembled WGS sequence"/>
</dbReference>
<dbReference type="AlphaFoldDB" id="A0A4V2JBR6"/>
<dbReference type="EMBL" id="SISK01000017">
    <property type="protein sequence ID" value="TBN36557.1"/>
    <property type="molecule type" value="Genomic_DNA"/>
</dbReference>
<gene>
    <name evidence="3" type="ORF">EYE42_15430</name>
</gene>
<keyword evidence="4" id="KW-1185">Reference proteome</keyword>
<dbReference type="RefSeq" id="WP_130992205.1">
    <property type="nucleotide sequence ID" value="NZ_SISK01000017.1"/>
</dbReference>
<evidence type="ECO:0000313" key="3">
    <source>
        <dbReference type="EMBL" id="TBN36557.1"/>
    </source>
</evidence>
<keyword evidence="2" id="KW-1133">Transmembrane helix</keyword>
<keyword evidence="2" id="KW-0472">Membrane</keyword>
<sequence length="109" mass="10932">MSHNSNDVGRSASRHRPALIAIAVALLVAFLAFVVFRPGVDEQNDGLATTPPPAGTPTTTAEGTDGTAPPVVSPEGLPEPASESVRGTEAAPETADVPPAAQDAPPASQ</sequence>
<proteinExistence type="predicted"/>
<feature type="region of interest" description="Disordered" evidence="1">
    <location>
        <begin position="42"/>
        <end position="109"/>
    </location>
</feature>
<comment type="caution">
    <text evidence="3">The sequence shown here is derived from an EMBL/GenBank/DDBJ whole genome shotgun (WGS) entry which is preliminary data.</text>
</comment>
<evidence type="ECO:0000256" key="1">
    <source>
        <dbReference type="SAM" id="MobiDB-lite"/>
    </source>
</evidence>
<keyword evidence="2" id="KW-0812">Transmembrane</keyword>
<organism evidence="3 4">
    <name type="scientific">Paracoccus subflavus</name>
    <dbReference type="NCBI Taxonomy" id="2528244"/>
    <lineage>
        <taxon>Bacteria</taxon>
        <taxon>Pseudomonadati</taxon>
        <taxon>Pseudomonadota</taxon>
        <taxon>Alphaproteobacteria</taxon>
        <taxon>Rhodobacterales</taxon>
        <taxon>Paracoccaceae</taxon>
        <taxon>Paracoccus</taxon>
    </lineage>
</organism>
<feature type="transmembrane region" description="Helical" evidence="2">
    <location>
        <begin position="18"/>
        <end position="36"/>
    </location>
</feature>
<evidence type="ECO:0000313" key="4">
    <source>
        <dbReference type="Proteomes" id="UP000293520"/>
    </source>
</evidence>
<protein>
    <submittedName>
        <fullName evidence="3">Uncharacterized protein</fullName>
    </submittedName>
</protein>
<name>A0A4V2JBR6_9RHOB</name>
<evidence type="ECO:0000256" key="2">
    <source>
        <dbReference type="SAM" id="Phobius"/>
    </source>
</evidence>